<accession>A9NX06</accession>
<dbReference type="SUPFAM" id="SSF54495">
    <property type="entry name" value="UBC-like"/>
    <property type="match status" value="1"/>
</dbReference>
<keyword evidence="9" id="KW-0498">Mitosis</keyword>
<dbReference type="GO" id="GO:0006302">
    <property type="term" value="P:double-strand break repair"/>
    <property type="evidence" value="ECO:0007669"/>
    <property type="project" value="TreeGrafter"/>
</dbReference>
<evidence type="ECO:0000256" key="15">
    <source>
        <dbReference type="ARBA" id="ARBA00025766"/>
    </source>
</evidence>
<keyword evidence="4" id="KW-0963">Cytoplasm</keyword>
<evidence type="ECO:0000256" key="3">
    <source>
        <dbReference type="ARBA" id="ARBA00019438"/>
    </source>
</evidence>
<dbReference type="GO" id="GO:0006325">
    <property type="term" value="P:chromatin organization"/>
    <property type="evidence" value="ECO:0007669"/>
    <property type="project" value="UniProtKB-KW"/>
</dbReference>
<dbReference type="Pfam" id="PF06113">
    <property type="entry name" value="BRE"/>
    <property type="match status" value="1"/>
</dbReference>
<dbReference type="AlphaFoldDB" id="A9NX06"/>
<evidence type="ECO:0000256" key="10">
    <source>
        <dbReference type="ARBA" id="ARBA00022786"/>
    </source>
</evidence>
<evidence type="ECO:0000256" key="5">
    <source>
        <dbReference type="ARBA" id="ARBA00022618"/>
    </source>
</evidence>
<evidence type="ECO:0000313" key="18">
    <source>
        <dbReference type="EMBL" id="ABK25167.1"/>
    </source>
</evidence>
<evidence type="ECO:0000256" key="13">
    <source>
        <dbReference type="ARBA" id="ARBA00023242"/>
    </source>
</evidence>
<proteinExistence type="evidence at transcript level"/>
<evidence type="ECO:0000256" key="1">
    <source>
        <dbReference type="ARBA" id="ARBA00004123"/>
    </source>
</evidence>
<dbReference type="InterPro" id="IPR010358">
    <property type="entry name" value="BRE"/>
</dbReference>
<evidence type="ECO:0000256" key="6">
    <source>
        <dbReference type="ARBA" id="ARBA00022703"/>
    </source>
</evidence>
<dbReference type="GO" id="GO:0070552">
    <property type="term" value="C:BRISC complex"/>
    <property type="evidence" value="ECO:0007669"/>
    <property type="project" value="InterPro"/>
</dbReference>
<dbReference type="CDD" id="cd23666">
    <property type="entry name" value="BRE-like_plant"/>
    <property type="match status" value="1"/>
</dbReference>
<keyword evidence="7" id="KW-0677">Repeat</keyword>
<evidence type="ECO:0000256" key="9">
    <source>
        <dbReference type="ARBA" id="ARBA00022776"/>
    </source>
</evidence>
<keyword evidence="13" id="KW-0539">Nucleus</keyword>
<organism evidence="18">
    <name type="scientific">Picea sitchensis</name>
    <name type="common">Sitka spruce</name>
    <name type="synonym">Pinus sitchensis</name>
    <dbReference type="NCBI Taxonomy" id="3332"/>
    <lineage>
        <taxon>Eukaryota</taxon>
        <taxon>Viridiplantae</taxon>
        <taxon>Streptophyta</taxon>
        <taxon>Embryophyta</taxon>
        <taxon>Tracheophyta</taxon>
        <taxon>Spermatophyta</taxon>
        <taxon>Pinopsida</taxon>
        <taxon>Pinidae</taxon>
        <taxon>Conifers I</taxon>
        <taxon>Pinales</taxon>
        <taxon>Pinaceae</taxon>
        <taxon>Picea</taxon>
    </lineage>
</organism>
<dbReference type="GO" id="GO:0051301">
    <property type="term" value="P:cell division"/>
    <property type="evidence" value="ECO:0007669"/>
    <property type="project" value="UniProtKB-KW"/>
</dbReference>
<keyword evidence="11" id="KW-0156">Chromatin regulator</keyword>
<evidence type="ECO:0000256" key="14">
    <source>
        <dbReference type="ARBA" id="ARBA00023306"/>
    </source>
</evidence>
<evidence type="ECO:0000256" key="4">
    <source>
        <dbReference type="ARBA" id="ARBA00022490"/>
    </source>
</evidence>
<evidence type="ECO:0000256" key="2">
    <source>
        <dbReference type="ARBA" id="ARBA00004496"/>
    </source>
</evidence>
<name>A9NX06_PICSI</name>
<keyword evidence="12" id="KW-0234">DNA repair</keyword>
<keyword evidence="10" id="KW-0833">Ubl conjugation pathway</keyword>
<evidence type="ECO:0000256" key="16">
    <source>
        <dbReference type="ARBA" id="ARBA00032491"/>
    </source>
</evidence>
<reference evidence="18" key="1">
    <citation type="journal article" date="2008" name="BMC Genomics">
        <title>A conifer genomics resource of 200,000 spruce (Picea spp.) ESTs and 6,464 high-quality, sequence-finished full-length cDNAs for Sitka spruce (Picea sitchensis).</title>
        <authorList>
            <person name="Ralph S.G."/>
            <person name="Chun H.J."/>
            <person name="Kolosova N."/>
            <person name="Cooper D."/>
            <person name="Oddy C."/>
            <person name="Ritland C.E."/>
            <person name="Kirkpatrick R."/>
            <person name="Moore R."/>
            <person name="Barber S."/>
            <person name="Holt R.A."/>
            <person name="Jones S.J."/>
            <person name="Marra M.A."/>
            <person name="Douglas C.J."/>
            <person name="Ritland K."/>
            <person name="Bohlmann J."/>
        </authorList>
    </citation>
    <scope>NUCLEOTIDE SEQUENCE</scope>
    <source>
        <tissue evidence="18">Bark</tissue>
    </source>
</reference>
<dbReference type="GO" id="GO:0005737">
    <property type="term" value="C:cytoplasm"/>
    <property type="evidence" value="ECO:0007669"/>
    <property type="project" value="UniProtKB-SubCell"/>
</dbReference>
<evidence type="ECO:0000256" key="17">
    <source>
        <dbReference type="ARBA" id="ARBA00032630"/>
    </source>
</evidence>
<evidence type="ECO:0000256" key="11">
    <source>
        <dbReference type="ARBA" id="ARBA00022853"/>
    </source>
</evidence>
<protein>
    <recommendedName>
        <fullName evidence="3">BRISC and BRCA1-A complex member 2</fullName>
    </recommendedName>
    <alternativeName>
        <fullName evidence="16">BRCA1-A complex subunit BRE</fullName>
    </alternativeName>
    <alternativeName>
        <fullName evidence="17">BRCA1/BRCA2-containing complex subunit 45</fullName>
    </alternativeName>
</protein>
<evidence type="ECO:0000256" key="7">
    <source>
        <dbReference type="ARBA" id="ARBA00022737"/>
    </source>
</evidence>
<keyword evidence="14" id="KW-0131">Cell cycle</keyword>
<evidence type="ECO:0000256" key="12">
    <source>
        <dbReference type="ARBA" id="ARBA00023204"/>
    </source>
</evidence>
<evidence type="ECO:0000256" key="8">
    <source>
        <dbReference type="ARBA" id="ARBA00022763"/>
    </source>
</evidence>
<comment type="similarity">
    <text evidence="15">Belongs to the BABAM2 family.</text>
</comment>
<dbReference type="OMA" id="AGSTWRH"/>
<sequence length="397" mass="45573">MASLRMEIGEGKGEEKEKGIMAHFSPLIASQLDYLLTRSPLAIKVEQVSYGSRNARYADRFTLLLPCCLDYIKWDVVYNSQYPWVAPDVIFGLDDDSFQPLSFTGEGQETSQSIWGIFCDWKYKDPSGLLRLILELRNLYMGYQRKRVEELDDPRLKFEISTIIPREGLEICLLSGIERSDGVKFAVPLLDLDLSNILAGYPLRQQQQIFLQVIFPVRKRQSEIPSAPHLKLVASTTLKELFDIEDVTLPVWVDGMCMAEYIPNLEENLRAQVSEAIASVNARRLFIEALVPHFGRPLEAETVFCRRVSILAASGNFSFLVHFTLPIQFPKQQPILTFQSSQHFDSQGMPITSRLYADYPWSPRWDVSEMTQRILEFIVEESINFKKFCSDALQLHR</sequence>
<keyword evidence="8" id="KW-0227">DNA damage</keyword>
<dbReference type="PANTHER" id="PTHR15189">
    <property type="entry name" value="BRISC AND BRCA1-A COMPLEX MEMBER 2"/>
    <property type="match status" value="1"/>
</dbReference>
<keyword evidence="5" id="KW-0132">Cell division</keyword>
<dbReference type="PANTHER" id="PTHR15189:SF7">
    <property type="entry name" value="BRISC AND BRCA1-A COMPLEX MEMBER 2"/>
    <property type="match status" value="1"/>
</dbReference>
<dbReference type="EMBL" id="EF085871">
    <property type="protein sequence ID" value="ABK25167.1"/>
    <property type="molecule type" value="mRNA"/>
</dbReference>
<keyword evidence="6" id="KW-0053">Apoptosis</keyword>
<dbReference type="InterPro" id="IPR016135">
    <property type="entry name" value="UBQ-conjugating_enzyme/RWD"/>
</dbReference>
<comment type="subcellular location">
    <subcellularLocation>
        <location evidence="2">Cytoplasm</location>
    </subcellularLocation>
    <subcellularLocation>
        <location evidence="1">Nucleus</location>
    </subcellularLocation>
</comment>